<evidence type="ECO:0000256" key="3">
    <source>
        <dbReference type="PROSITE-ProRule" id="PRU00339"/>
    </source>
</evidence>
<reference evidence="6 7" key="1">
    <citation type="journal article" date="2016" name="Sci. Rep.">
        <title>The genome sequence of the outbreeding globe artichoke constructed de novo incorporating a phase-aware low-pass sequencing strategy of F1 progeny.</title>
        <authorList>
            <person name="Scaglione D."/>
            <person name="Reyes-Chin-Wo S."/>
            <person name="Acquadro A."/>
            <person name="Froenicke L."/>
            <person name="Portis E."/>
            <person name="Beitel C."/>
            <person name="Tirone M."/>
            <person name="Mauro R."/>
            <person name="Lo Monaco A."/>
            <person name="Mauromicale G."/>
            <person name="Faccioli P."/>
            <person name="Cattivelli L."/>
            <person name="Rieseberg L."/>
            <person name="Michelmore R."/>
            <person name="Lanteri S."/>
        </authorList>
    </citation>
    <scope>NUCLEOTIDE SEQUENCE [LARGE SCALE GENOMIC DNA]</scope>
    <source>
        <strain evidence="6">2C</strain>
    </source>
</reference>
<dbReference type="InterPro" id="IPR019734">
    <property type="entry name" value="TPR_rpt"/>
</dbReference>
<dbReference type="PANTHER" id="PTHR45717">
    <property type="entry name" value="OS12G0527900 PROTEIN"/>
    <property type="match status" value="1"/>
</dbReference>
<dbReference type="EMBL" id="LEKV01003378">
    <property type="protein sequence ID" value="KVI00543.1"/>
    <property type="molecule type" value="Genomic_DNA"/>
</dbReference>
<keyword evidence="2" id="KW-0677">Repeat</keyword>
<dbReference type="NCBIfam" id="TIGR00756">
    <property type="entry name" value="PPR"/>
    <property type="match status" value="3"/>
</dbReference>
<gene>
    <name evidence="6" type="ORF">Ccrd_021209</name>
</gene>
<dbReference type="PROSITE" id="PS50005">
    <property type="entry name" value="TPR"/>
    <property type="match status" value="1"/>
</dbReference>
<feature type="compositionally biased region" description="Polar residues" evidence="5">
    <location>
        <begin position="1"/>
        <end position="10"/>
    </location>
</feature>
<organism evidence="6 7">
    <name type="scientific">Cynara cardunculus var. scolymus</name>
    <name type="common">Globe artichoke</name>
    <name type="synonym">Cynara scolymus</name>
    <dbReference type="NCBI Taxonomy" id="59895"/>
    <lineage>
        <taxon>Eukaryota</taxon>
        <taxon>Viridiplantae</taxon>
        <taxon>Streptophyta</taxon>
        <taxon>Embryophyta</taxon>
        <taxon>Tracheophyta</taxon>
        <taxon>Spermatophyta</taxon>
        <taxon>Magnoliopsida</taxon>
        <taxon>eudicotyledons</taxon>
        <taxon>Gunneridae</taxon>
        <taxon>Pentapetalae</taxon>
        <taxon>asterids</taxon>
        <taxon>campanulids</taxon>
        <taxon>Asterales</taxon>
        <taxon>Asteraceae</taxon>
        <taxon>Carduoideae</taxon>
        <taxon>Cardueae</taxon>
        <taxon>Carduinae</taxon>
        <taxon>Cynara</taxon>
    </lineage>
</organism>
<evidence type="ECO:0000313" key="6">
    <source>
        <dbReference type="EMBL" id="KVI00543.1"/>
    </source>
</evidence>
<dbReference type="FunFam" id="1.25.40.10:FF:000516">
    <property type="entry name" value="Pentatricopeptide repeat-containing protein"/>
    <property type="match status" value="1"/>
</dbReference>
<feature type="repeat" description="PPR" evidence="4">
    <location>
        <begin position="183"/>
        <end position="217"/>
    </location>
</feature>
<proteinExistence type="inferred from homology"/>
<evidence type="ECO:0000256" key="2">
    <source>
        <dbReference type="ARBA" id="ARBA00022737"/>
    </source>
</evidence>
<dbReference type="Pfam" id="PF13812">
    <property type="entry name" value="PPR_3"/>
    <property type="match status" value="1"/>
</dbReference>
<dbReference type="Gramene" id="KVI00543">
    <property type="protein sequence ID" value="KVI00543"/>
    <property type="gene ID" value="Ccrd_021209"/>
</dbReference>
<evidence type="ECO:0000256" key="5">
    <source>
        <dbReference type="SAM" id="MobiDB-lite"/>
    </source>
</evidence>
<feature type="region of interest" description="Disordered" evidence="5">
    <location>
        <begin position="1"/>
        <end position="20"/>
    </location>
</feature>
<comment type="similarity">
    <text evidence="1">Belongs to the PPR family. P subfamily.</text>
</comment>
<dbReference type="AlphaFoldDB" id="A0A118JZX8"/>
<keyword evidence="7" id="KW-1185">Reference proteome</keyword>
<accession>A0A118JZX8</accession>
<evidence type="ECO:0000256" key="1">
    <source>
        <dbReference type="ARBA" id="ARBA00007626"/>
    </source>
</evidence>
<comment type="caution">
    <text evidence="6">The sequence shown here is derived from an EMBL/GenBank/DDBJ whole genome shotgun (WGS) entry which is preliminary data.</text>
</comment>
<feature type="repeat" description="TPR" evidence="3">
    <location>
        <begin position="429"/>
        <end position="462"/>
    </location>
</feature>
<dbReference type="SUPFAM" id="SSF48452">
    <property type="entry name" value="TPR-like"/>
    <property type="match status" value="2"/>
</dbReference>
<dbReference type="FunFam" id="1.25.40.10:FF:000253">
    <property type="entry name" value="Pentatricopeptide repeat-containing protein"/>
    <property type="match status" value="1"/>
</dbReference>
<dbReference type="Pfam" id="PF01535">
    <property type="entry name" value="PPR"/>
    <property type="match status" value="2"/>
</dbReference>
<evidence type="ECO:0000256" key="4">
    <source>
        <dbReference type="PROSITE-ProRule" id="PRU00708"/>
    </source>
</evidence>
<dbReference type="GO" id="GO:0003729">
    <property type="term" value="F:mRNA binding"/>
    <property type="evidence" value="ECO:0007669"/>
    <property type="project" value="UniProtKB-ARBA"/>
</dbReference>
<name>A0A118JZX8_CYNCS</name>
<protein>
    <submittedName>
        <fullName evidence="6">Pentatricopeptide repeat-containing protein</fullName>
    </submittedName>
</protein>
<dbReference type="PROSITE" id="PS51375">
    <property type="entry name" value="PPR"/>
    <property type="match status" value="1"/>
</dbReference>
<feature type="region of interest" description="Disordered" evidence="5">
    <location>
        <begin position="557"/>
        <end position="591"/>
    </location>
</feature>
<dbReference type="Proteomes" id="UP000243975">
    <property type="component" value="Unassembled WGS sequence"/>
</dbReference>
<dbReference type="PANTHER" id="PTHR45717:SF3">
    <property type="entry name" value="OS04G0544400 PROTEIN"/>
    <property type="match status" value="1"/>
</dbReference>
<keyword evidence="3" id="KW-0802">TPR repeat</keyword>
<dbReference type="Gene3D" id="1.25.40.10">
    <property type="entry name" value="Tetratricopeptide repeat domain"/>
    <property type="match status" value="2"/>
</dbReference>
<dbReference type="InterPro" id="IPR011990">
    <property type="entry name" value="TPR-like_helical_dom_sf"/>
</dbReference>
<evidence type="ECO:0000313" key="7">
    <source>
        <dbReference type="Proteomes" id="UP000243975"/>
    </source>
</evidence>
<sequence>MLLHSVISQSPPHPQTISLQSSSSSLSNFINFPSGFRNSPLKRGQFKPIIIRNSSSSSSFSQGYSYGTVDYEKKSRTPVTWKAIYKRISMMGNREKGSTSVLNQWENEGRTVTKWELCRLVKELRKYGRFKLALEVYEWMKNKPERFIMAPSDAAIQLDLVSKVEGISGAEDYFKNLPDDLIDNRVYGALLNAYVHARMKEKAESLLVEMKEKEYASHALPYNVMMTLYMNLKDHEKVEAFISEMMQNNIDLDLYSYSIWITSRGSQGSVEKVEEVFEKMKLDVSVKPNWTTYSTLATVYIKLGELEKGEDCLKKIESKITGRYRIPYHYLLSHYGSIGRKEEVQRIWGTYKTVFPYIPNMGYHAVISAFIRMDEIEESEMLYEEWLSVKTTYDARIGNRLLGWYVRKGHSEKTESFFKEMLENGKANSSTWEILAESHIKHKRIPDALSCFEKALSHEESSFWKPKPVNIISFYKICEQENDEPSKEAFFGMLKEAGVLEDESLMSKLPFLRDSNAGNELPKVKESEDYDDEDADTLLNELQVVLDYPIAQVEGGTDRDYVAPHPVPPPAVGSPVKDGQNPPPHGTQSRVFPFDRYLLSTDLRRWTLHNSTSKS</sequence>
<dbReference type="GO" id="GO:0005739">
    <property type="term" value="C:mitochondrion"/>
    <property type="evidence" value="ECO:0007669"/>
    <property type="project" value="TreeGrafter"/>
</dbReference>
<dbReference type="OMA" id="IWITSRG"/>
<dbReference type="STRING" id="59895.A0A118JZX8"/>
<dbReference type="InterPro" id="IPR002885">
    <property type="entry name" value="PPR_rpt"/>
</dbReference>